<dbReference type="Proteomes" id="UP001279734">
    <property type="component" value="Unassembled WGS sequence"/>
</dbReference>
<dbReference type="PANTHER" id="PTHR36759">
    <property type="entry name" value="DYNEIN BETA CHAIN, CILIARY PROTEIN"/>
    <property type="match status" value="1"/>
</dbReference>
<comment type="caution">
    <text evidence="2">The sequence shown here is derived from an EMBL/GenBank/DDBJ whole genome shotgun (WGS) entry which is preliminary data.</text>
</comment>
<protein>
    <submittedName>
        <fullName evidence="2">Uncharacterized protein</fullName>
    </submittedName>
</protein>
<gene>
    <name evidence="2" type="ORF">Nepgr_031146</name>
</gene>
<feature type="compositionally biased region" description="Polar residues" evidence="1">
    <location>
        <begin position="371"/>
        <end position="386"/>
    </location>
</feature>
<evidence type="ECO:0000313" key="3">
    <source>
        <dbReference type="Proteomes" id="UP001279734"/>
    </source>
</evidence>
<evidence type="ECO:0000313" key="2">
    <source>
        <dbReference type="EMBL" id="GMH29303.1"/>
    </source>
</evidence>
<dbReference type="PANTHER" id="PTHR36759:SF1">
    <property type="entry name" value="DYNEIN BETA CHAIN, CILIARY PROTEIN"/>
    <property type="match status" value="1"/>
</dbReference>
<feature type="compositionally biased region" description="Polar residues" evidence="1">
    <location>
        <begin position="185"/>
        <end position="198"/>
    </location>
</feature>
<feature type="compositionally biased region" description="Polar residues" evidence="1">
    <location>
        <begin position="217"/>
        <end position="230"/>
    </location>
</feature>
<evidence type="ECO:0000256" key="1">
    <source>
        <dbReference type="SAM" id="MobiDB-lite"/>
    </source>
</evidence>
<proteinExistence type="predicted"/>
<name>A0AAD3THX4_NEPGR</name>
<feature type="region of interest" description="Disordered" evidence="1">
    <location>
        <begin position="365"/>
        <end position="423"/>
    </location>
</feature>
<feature type="compositionally biased region" description="Low complexity" evidence="1">
    <location>
        <begin position="42"/>
        <end position="53"/>
    </location>
</feature>
<dbReference type="EMBL" id="BSYO01000036">
    <property type="protein sequence ID" value="GMH29303.1"/>
    <property type="molecule type" value="Genomic_DNA"/>
</dbReference>
<sequence length="574" mass="63108">MQSLAGQEEPQSFDSGAINNCLSHLHLSHNTPAAVVAATETDPSQVSPSDSSQCKICGNSMKRRSPSSSSIEDAKPKKPFTSSDAGTSVDGCRHHRHGFNVLPLPTVGPNSLLQSYPILRRCSSSPVEPPTIINVVSPALNTSPESLIGSVSYSIPNSPENLSDKSPSRARGSGSQLPPLPQPLFRSSSDPFSLTLDSNMPPIPLNNTGYVMRPSPRTGSRSPASTENGSGVTGDDSSASKRLRRMSFRMREMRQWLDELMLENQQDPVPKDNNSTEKGVSGSGDSNEKINGESEETEDAIGPCRAFSPPSFLSRLLFSLPQFPSALQTLTVFFCFTHHNSSVSHLPELKRQTEGRVRMGQAFRRAAGKVRSSSVDTPLSPAFQSKKSIDRKQPPAAPSDRIDIYQNPIREGEGKSDTNVGSNVLEERDPQFDAMLNQMAGRITSKRGGKLEMGEAFVVERYNRPLPKLRNTKLGTGHYEEMQTHPGTLNVAQLRHMIQLHHGKADDHDGPMDIKEIAHRFRVEAIQVQQILQTQVLLSSNRCLTIPIIFYHGGLTVRNRARLCVDFGRWDLRF</sequence>
<keyword evidence="3" id="KW-1185">Reference proteome</keyword>
<reference evidence="2" key="1">
    <citation type="submission" date="2023-05" db="EMBL/GenBank/DDBJ databases">
        <title>Nepenthes gracilis genome sequencing.</title>
        <authorList>
            <person name="Fukushima K."/>
        </authorList>
    </citation>
    <scope>NUCLEOTIDE SEQUENCE</scope>
    <source>
        <strain evidence="2">SING2019-196</strain>
    </source>
</reference>
<organism evidence="2 3">
    <name type="scientific">Nepenthes gracilis</name>
    <name type="common">Slender pitcher plant</name>
    <dbReference type="NCBI Taxonomy" id="150966"/>
    <lineage>
        <taxon>Eukaryota</taxon>
        <taxon>Viridiplantae</taxon>
        <taxon>Streptophyta</taxon>
        <taxon>Embryophyta</taxon>
        <taxon>Tracheophyta</taxon>
        <taxon>Spermatophyta</taxon>
        <taxon>Magnoliopsida</taxon>
        <taxon>eudicotyledons</taxon>
        <taxon>Gunneridae</taxon>
        <taxon>Pentapetalae</taxon>
        <taxon>Caryophyllales</taxon>
        <taxon>Nepenthaceae</taxon>
        <taxon>Nepenthes</taxon>
    </lineage>
</organism>
<feature type="compositionally biased region" description="Polar residues" evidence="1">
    <location>
        <begin position="264"/>
        <end position="278"/>
    </location>
</feature>
<accession>A0AAD3THX4</accession>
<feature type="region of interest" description="Disordered" evidence="1">
    <location>
        <begin position="38"/>
        <end position="89"/>
    </location>
</feature>
<feature type="region of interest" description="Disordered" evidence="1">
    <location>
        <begin position="158"/>
        <end position="241"/>
    </location>
</feature>
<dbReference type="AlphaFoldDB" id="A0AAD3THX4"/>
<feature type="region of interest" description="Disordered" evidence="1">
    <location>
        <begin position="264"/>
        <end position="304"/>
    </location>
</feature>